<dbReference type="PROSITE" id="PS50957">
    <property type="entry name" value="JOSEPHIN"/>
    <property type="match status" value="1"/>
</dbReference>
<feature type="active site" evidence="6">
    <location>
        <position position="45"/>
    </location>
</feature>
<dbReference type="Proteomes" id="UP000695022">
    <property type="component" value="Unplaced"/>
</dbReference>
<dbReference type="PANTHER" id="PTHR13291">
    <property type="entry name" value="JOSEPHIN 1, 2"/>
    <property type="match status" value="1"/>
</dbReference>
<sequence>MGCYAVGALRMCAAATAAATDIMNKRQQSCDTFNIYHEKQVKELCALHALNNLFQEENTFTKQVLDEICFNLSPDHIVNPHKSVLGLGNYDVNVIMAALQMNGCETIWFDKRRSIDCLIFKNVKGFILNIPTDYKWGIFRLPLKRKHWICLREICGLYYNLDSKLDLPELIGREPELRRYLQEQINAKDKELILVVNRDVERNKTWRIPDPEFSTPRKSNKHGAAPATAGGGTAADGTPQRRRHDSASQQQYRHGDHSATAIDA</sequence>
<protein>
    <recommendedName>
        <fullName evidence="2">ubiquitinyl hydrolase 1</fullName>
        <ecNumber evidence="2">3.4.19.12</ecNumber>
    </recommendedName>
</protein>
<keyword evidence="9" id="KW-1185">Reference proteome</keyword>
<feature type="active site" evidence="6">
    <location>
        <position position="162"/>
    </location>
</feature>
<dbReference type="InterPro" id="IPR006155">
    <property type="entry name" value="Josephin"/>
</dbReference>
<evidence type="ECO:0000256" key="1">
    <source>
        <dbReference type="ARBA" id="ARBA00000707"/>
    </source>
</evidence>
<keyword evidence="3" id="KW-0645">Protease</keyword>
<dbReference type="EC" id="3.4.19.12" evidence="2"/>
<accession>A0ABM1DT97</accession>
<evidence type="ECO:0000259" key="8">
    <source>
        <dbReference type="PROSITE" id="PS50957"/>
    </source>
</evidence>
<dbReference type="PANTHER" id="PTHR13291:SF0">
    <property type="entry name" value="JOSEPHIN-LIKE PROTEIN"/>
    <property type="match status" value="1"/>
</dbReference>
<dbReference type="Pfam" id="PF02099">
    <property type="entry name" value="Josephin"/>
    <property type="match status" value="1"/>
</dbReference>
<dbReference type="RefSeq" id="XP_014663168.1">
    <property type="nucleotide sequence ID" value="XM_014807682.1"/>
</dbReference>
<organism evidence="9 10">
    <name type="scientific">Priapulus caudatus</name>
    <name type="common">Priapulid worm</name>
    <dbReference type="NCBI Taxonomy" id="37621"/>
    <lineage>
        <taxon>Eukaryota</taxon>
        <taxon>Metazoa</taxon>
        <taxon>Ecdysozoa</taxon>
        <taxon>Scalidophora</taxon>
        <taxon>Priapulida</taxon>
        <taxon>Priapulimorpha</taxon>
        <taxon>Priapulimorphida</taxon>
        <taxon>Priapulidae</taxon>
        <taxon>Priapulus</taxon>
    </lineage>
</organism>
<reference evidence="10" key="1">
    <citation type="submission" date="2025-08" db="UniProtKB">
        <authorList>
            <consortium name="RefSeq"/>
        </authorList>
    </citation>
    <scope>IDENTIFICATION</scope>
</reference>
<name>A0ABM1DT97_PRICU</name>
<evidence type="ECO:0000256" key="4">
    <source>
        <dbReference type="ARBA" id="ARBA00022786"/>
    </source>
</evidence>
<dbReference type="Gene3D" id="3.90.70.40">
    <property type="match status" value="1"/>
</dbReference>
<proteinExistence type="predicted"/>
<dbReference type="GeneID" id="106805912"/>
<feature type="region of interest" description="Disordered" evidence="7">
    <location>
        <begin position="207"/>
        <end position="264"/>
    </location>
</feature>
<evidence type="ECO:0000313" key="9">
    <source>
        <dbReference type="Proteomes" id="UP000695022"/>
    </source>
</evidence>
<comment type="catalytic activity">
    <reaction evidence="1">
        <text>Thiol-dependent hydrolysis of ester, thioester, amide, peptide and isopeptide bonds formed by the C-terminal Gly of ubiquitin (a 76-residue protein attached to proteins as an intracellular targeting signal).</text>
        <dbReference type="EC" id="3.4.19.12"/>
    </reaction>
</comment>
<evidence type="ECO:0000256" key="5">
    <source>
        <dbReference type="ARBA" id="ARBA00022801"/>
    </source>
</evidence>
<dbReference type="SMART" id="SM01246">
    <property type="entry name" value="Josephin"/>
    <property type="match status" value="1"/>
</dbReference>
<evidence type="ECO:0000256" key="3">
    <source>
        <dbReference type="ARBA" id="ARBA00022670"/>
    </source>
</evidence>
<keyword evidence="4" id="KW-0833">Ubl conjugation pathway</keyword>
<feature type="active site" evidence="6">
    <location>
        <position position="147"/>
    </location>
</feature>
<dbReference type="InterPro" id="IPR040053">
    <property type="entry name" value="JOSD1/2"/>
</dbReference>
<evidence type="ECO:0000256" key="2">
    <source>
        <dbReference type="ARBA" id="ARBA00012759"/>
    </source>
</evidence>
<evidence type="ECO:0000256" key="6">
    <source>
        <dbReference type="PROSITE-ProRule" id="PRU00331"/>
    </source>
</evidence>
<evidence type="ECO:0000313" key="10">
    <source>
        <dbReference type="RefSeq" id="XP_014663168.1"/>
    </source>
</evidence>
<feature type="domain" description="Josephin" evidence="8">
    <location>
        <begin position="32"/>
        <end position="210"/>
    </location>
</feature>
<evidence type="ECO:0000256" key="7">
    <source>
        <dbReference type="SAM" id="MobiDB-lite"/>
    </source>
</evidence>
<keyword evidence="5 6" id="KW-0378">Hydrolase</keyword>
<gene>
    <name evidence="10" type="primary">LOC106805912</name>
</gene>